<dbReference type="InterPro" id="IPR010140">
    <property type="entry name" value="Histidinol_P_phosphatase_HisJ"/>
</dbReference>
<keyword evidence="11" id="KW-1185">Reference proteome</keyword>
<comment type="catalytic activity">
    <reaction evidence="7 8">
        <text>L-histidinol phosphate + H2O = L-histidinol + phosphate</text>
        <dbReference type="Rhea" id="RHEA:14465"/>
        <dbReference type="ChEBI" id="CHEBI:15377"/>
        <dbReference type="ChEBI" id="CHEBI:43474"/>
        <dbReference type="ChEBI" id="CHEBI:57699"/>
        <dbReference type="ChEBI" id="CHEBI:57980"/>
        <dbReference type="EC" id="3.1.3.15"/>
    </reaction>
</comment>
<evidence type="ECO:0000313" key="11">
    <source>
        <dbReference type="Proteomes" id="UP000245383"/>
    </source>
</evidence>
<evidence type="ECO:0000256" key="8">
    <source>
        <dbReference type="RuleBase" id="RU366003"/>
    </source>
</evidence>
<dbReference type="Proteomes" id="UP000245383">
    <property type="component" value="Unassembled WGS sequence"/>
</dbReference>
<dbReference type="UniPathway" id="UPA00031">
    <property type="reaction ID" value="UER00013"/>
</dbReference>
<evidence type="ECO:0000256" key="4">
    <source>
        <dbReference type="ARBA" id="ARBA00022605"/>
    </source>
</evidence>
<dbReference type="EC" id="3.1.3.15" evidence="3 8"/>
<dbReference type="GO" id="GO:0004401">
    <property type="term" value="F:histidinol-phosphatase activity"/>
    <property type="evidence" value="ECO:0007669"/>
    <property type="project" value="UniProtKB-UniRule"/>
</dbReference>
<comment type="similarity">
    <text evidence="2 8">Belongs to the PHP hydrolase family. HisK subfamily.</text>
</comment>
<evidence type="ECO:0000256" key="5">
    <source>
        <dbReference type="ARBA" id="ARBA00022801"/>
    </source>
</evidence>
<protein>
    <recommendedName>
        <fullName evidence="3 8">Histidinol-phosphatase</fullName>
        <shortName evidence="8">HolPase</shortName>
        <ecNumber evidence="3 8">3.1.3.15</ecNumber>
    </recommendedName>
</protein>
<reference evidence="10 11" key="1">
    <citation type="journal article" date="2018" name="MBio">
        <title>Comparative Genomics Reveals the Core Gene Toolbox for the Fungus-Insect Symbiosis.</title>
        <authorList>
            <person name="Wang Y."/>
            <person name="Stata M."/>
            <person name="Wang W."/>
            <person name="Stajich J.E."/>
            <person name="White M.M."/>
            <person name="Moncalvo J.M."/>
        </authorList>
    </citation>
    <scope>NUCLEOTIDE SEQUENCE [LARGE SCALE GENOMIC DNA]</scope>
    <source>
        <strain evidence="10 11">SWE-8-4</strain>
    </source>
</reference>
<organism evidence="10 11">
    <name type="scientific">Smittium simulii</name>
    <dbReference type="NCBI Taxonomy" id="133385"/>
    <lineage>
        <taxon>Eukaryota</taxon>
        <taxon>Fungi</taxon>
        <taxon>Fungi incertae sedis</taxon>
        <taxon>Zoopagomycota</taxon>
        <taxon>Kickxellomycotina</taxon>
        <taxon>Harpellomycetes</taxon>
        <taxon>Harpellales</taxon>
        <taxon>Legeriomycetaceae</taxon>
        <taxon>Smittium</taxon>
    </lineage>
</organism>
<comment type="caution">
    <text evidence="10">The sequence shown here is derived from an EMBL/GenBank/DDBJ whole genome shotgun (WGS) entry which is preliminary data.</text>
</comment>
<dbReference type="Gene3D" id="3.20.20.140">
    <property type="entry name" value="Metal-dependent hydrolases"/>
    <property type="match status" value="1"/>
</dbReference>
<dbReference type="InterPro" id="IPR004013">
    <property type="entry name" value="PHP_dom"/>
</dbReference>
<dbReference type="AlphaFoldDB" id="A0A2T9Y8L7"/>
<dbReference type="SUPFAM" id="SSF89550">
    <property type="entry name" value="PHP domain-like"/>
    <property type="match status" value="1"/>
</dbReference>
<evidence type="ECO:0000256" key="6">
    <source>
        <dbReference type="ARBA" id="ARBA00023102"/>
    </source>
</evidence>
<name>A0A2T9Y8L7_9FUNG</name>
<proteinExistence type="inferred from homology"/>
<dbReference type="Pfam" id="PF02811">
    <property type="entry name" value="PHP"/>
    <property type="match status" value="1"/>
</dbReference>
<dbReference type="GO" id="GO:0000105">
    <property type="term" value="P:L-histidine biosynthetic process"/>
    <property type="evidence" value="ECO:0007669"/>
    <property type="project" value="UniProtKB-UniRule"/>
</dbReference>
<comment type="pathway">
    <text evidence="1 8">Amino-acid biosynthesis; L-histidine biosynthesis; L-histidine from 5-phospho-alpha-D-ribose 1-diphosphate: step 8/9.</text>
</comment>
<dbReference type="PANTHER" id="PTHR21039">
    <property type="entry name" value="HISTIDINOL PHOSPHATASE-RELATED"/>
    <property type="match status" value="1"/>
</dbReference>
<dbReference type="EMBL" id="MBFR01000366">
    <property type="protein sequence ID" value="PVU88688.1"/>
    <property type="molecule type" value="Genomic_DNA"/>
</dbReference>
<accession>A0A2T9Y8L7</accession>
<dbReference type="CDD" id="cd12110">
    <property type="entry name" value="PHP_HisPPase_Hisj_like"/>
    <property type="match status" value="1"/>
</dbReference>
<evidence type="ECO:0000256" key="2">
    <source>
        <dbReference type="ARBA" id="ARBA00009152"/>
    </source>
</evidence>
<evidence type="ECO:0000256" key="7">
    <source>
        <dbReference type="ARBA" id="ARBA00049158"/>
    </source>
</evidence>
<dbReference type="STRING" id="133385.A0A2T9Y8L7"/>
<gene>
    <name evidence="10" type="ORF">BB561_005738</name>
</gene>
<dbReference type="InterPro" id="IPR016195">
    <property type="entry name" value="Pol/histidinol_Pase-like"/>
</dbReference>
<dbReference type="PANTHER" id="PTHR21039:SF0">
    <property type="entry name" value="HISTIDINOL-PHOSPHATASE"/>
    <property type="match status" value="1"/>
</dbReference>
<feature type="domain" description="PHP" evidence="9">
    <location>
        <begin position="5"/>
        <end position="208"/>
    </location>
</feature>
<keyword evidence="5 8" id="KW-0378">Hydrolase</keyword>
<dbReference type="NCBIfam" id="TIGR01856">
    <property type="entry name" value="hisJ_fam"/>
    <property type="match status" value="1"/>
</dbReference>
<dbReference type="OrthoDB" id="5957391at2759"/>
<evidence type="ECO:0000256" key="1">
    <source>
        <dbReference type="ARBA" id="ARBA00004970"/>
    </source>
</evidence>
<sequence>MPFTFHCHSGEFCLHASGTLEQVVKEAISKNFKILGLSEHAPRVCRKDFYPEESHLQDNDLLLIFQKYINTARELQEKYKDKIKILVGMETEWISGSLTYDQLNYIQTYKPDYIVGSIHHVNGIPIDFDLETYNRAIHSCDDSTELLFQSYFLEQLDMIKSLKPQIIGHFDLIRIFSPEHPFSQKTLEILSESIDFAVSYGALFEVNSRAYKKKLEYPYPHPQVIKLIIEKGGKFTISDDSHAPSELGLFYSKLNSFLKEMNISVIHCLDTDEHNNIIVKEYNNFFDDAFWNNI</sequence>
<dbReference type="GO" id="GO:0005737">
    <property type="term" value="C:cytoplasm"/>
    <property type="evidence" value="ECO:0007669"/>
    <property type="project" value="TreeGrafter"/>
</dbReference>
<evidence type="ECO:0000313" key="10">
    <source>
        <dbReference type="EMBL" id="PVU88688.1"/>
    </source>
</evidence>
<evidence type="ECO:0000259" key="9">
    <source>
        <dbReference type="Pfam" id="PF02811"/>
    </source>
</evidence>
<evidence type="ECO:0000256" key="3">
    <source>
        <dbReference type="ARBA" id="ARBA00013085"/>
    </source>
</evidence>
<keyword evidence="4 8" id="KW-0028">Amino-acid biosynthesis</keyword>
<keyword evidence="6 8" id="KW-0368">Histidine biosynthesis</keyword>